<feature type="transmembrane region" description="Helical" evidence="1">
    <location>
        <begin position="45"/>
        <end position="62"/>
    </location>
</feature>
<evidence type="ECO:0000313" key="4">
    <source>
        <dbReference type="Proteomes" id="UP000690515"/>
    </source>
</evidence>
<keyword evidence="3" id="KW-0012">Acyltransferase</keyword>
<name>A0ABS5Z9N2_9GAMM</name>
<feature type="transmembrane region" description="Helical" evidence="1">
    <location>
        <begin position="127"/>
        <end position="146"/>
    </location>
</feature>
<dbReference type="PANTHER" id="PTHR23028">
    <property type="entry name" value="ACETYLTRANSFERASE"/>
    <property type="match status" value="1"/>
</dbReference>
<evidence type="ECO:0000256" key="1">
    <source>
        <dbReference type="SAM" id="Phobius"/>
    </source>
</evidence>
<organism evidence="3 4">
    <name type="scientific">Zooshikella harenae</name>
    <dbReference type="NCBI Taxonomy" id="2827238"/>
    <lineage>
        <taxon>Bacteria</taxon>
        <taxon>Pseudomonadati</taxon>
        <taxon>Pseudomonadota</taxon>
        <taxon>Gammaproteobacteria</taxon>
        <taxon>Oceanospirillales</taxon>
        <taxon>Zooshikellaceae</taxon>
        <taxon>Zooshikella</taxon>
    </lineage>
</organism>
<keyword evidence="1" id="KW-0812">Transmembrane</keyword>
<dbReference type="GO" id="GO:0016746">
    <property type="term" value="F:acyltransferase activity"/>
    <property type="evidence" value="ECO:0007669"/>
    <property type="project" value="UniProtKB-KW"/>
</dbReference>
<dbReference type="RefSeq" id="WP_215818866.1">
    <property type="nucleotide sequence ID" value="NZ_JAGSOY010000010.1"/>
</dbReference>
<feature type="transmembrane region" description="Helical" evidence="1">
    <location>
        <begin position="213"/>
        <end position="229"/>
    </location>
</feature>
<feature type="transmembrane region" description="Helical" evidence="1">
    <location>
        <begin position="153"/>
        <end position="170"/>
    </location>
</feature>
<evidence type="ECO:0000259" key="2">
    <source>
        <dbReference type="Pfam" id="PF01757"/>
    </source>
</evidence>
<protein>
    <submittedName>
        <fullName evidence="3">Acyltransferase</fullName>
    </submittedName>
</protein>
<sequence length="340" mass="39321">MSSRLEELDVFRGLAAFFVVLFHLTTRFDELYGHSLAFSFEIGKYGVQWFFLISGFVIFLTLNRTKSALGFITARFSRLFPVYWLAVIVTTTVVNLIGLPGKDFSLTTASLNLTMVPAFFETPAVDGVYWTLEYELIFYCLMLVVWQMKGLQKIEFICMGWLILQLSWLLSEYYTGYFPWKIRLIFMLDYAHLFMAGILFYRLKASAEGDRYNLVRHCLVILCLGMQCWIDNDLVSCGVVLGLFLSFYLFVYNKLSVICLKPLMYLGTISYSLYLFHHNIGFTLLHKLYILGIPSYVAVPLVMLFCIFIASLATRYVEKPALRFLRSQFTLRNHTTAKAV</sequence>
<accession>A0ABS5Z9N2</accession>
<feature type="transmembrane region" description="Helical" evidence="1">
    <location>
        <begin position="9"/>
        <end position="25"/>
    </location>
</feature>
<feature type="transmembrane region" description="Helical" evidence="1">
    <location>
        <begin position="297"/>
        <end position="317"/>
    </location>
</feature>
<dbReference type="Pfam" id="PF01757">
    <property type="entry name" value="Acyl_transf_3"/>
    <property type="match status" value="1"/>
</dbReference>
<evidence type="ECO:0000313" key="3">
    <source>
        <dbReference type="EMBL" id="MBU2710699.1"/>
    </source>
</evidence>
<feature type="transmembrane region" description="Helical" evidence="1">
    <location>
        <begin position="82"/>
        <end position="101"/>
    </location>
</feature>
<dbReference type="InterPro" id="IPR050879">
    <property type="entry name" value="Acyltransferase_3"/>
</dbReference>
<comment type="caution">
    <text evidence="3">The sequence shown here is derived from an EMBL/GenBank/DDBJ whole genome shotgun (WGS) entry which is preliminary data.</text>
</comment>
<feature type="domain" description="Acyltransferase 3" evidence="2">
    <location>
        <begin position="6"/>
        <end position="312"/>
    </location>
</feature>
<keyword evidence="4" id="KW-1185">Reference proteome</keyword>
<dbReference type="InterPro" id="IPR002656">
    <property type="entry name" value="Acyl_transf_3_dom"/>
</dbReference>
<feature type="transmembrane region" description="Helical" evidence="1">
    <location>
        <begin position="182"/>
        <end position="201"/>
    </location>
</feature>
<reference evidence="3 4" key="1">
    <citation type="submission" date="2021-04" db="EMBL/GenBank/DDBJ databases">
        <authorList>
            <person name="Pira H."/>
            <person name="Risdian C."/>
            <person name="Wink J."/>
        </authorList>
    </citation>
    <scope>NUCLEOTIDE SEQUENCE [LARGE SCALE GENOMIC DNA]</scope>
    <source>
        <strain evidence="3 4">WH53</strain>
    </source>
</reference>
<dbReference type="EMBL" id="JAGSOY010000010">
    <property type="protein sequence ID" value="MBU2710699.1"/>
    <property type="molecule type" value="Genomic_DNA"/>
</dbReference>
<keyword evidence="1" id="KW-0472">Membrane</keyword>
<dbReference type="Proteomes" id="UP000690515">
    <property type="component" value="Unassembled WGS sequence"/>
</dbReference>
<feature type="transmembrane region" description="Helical" evidence="1">
    <location>
        <begin position="235"/>
        <end position="251"/>
    </location>
</feature>
<feature type="transmembrane region" description="Helical" evidence="1">
    <location>
        <begin position="263"/>
        <end position="285"/>
    </location>
</feature>
<keyword evidence="1" id="KW-1133">Transmembrane helix</keyword>
<keyword evidence="3" id="KW-0808">Transferase</keyword>
<gene>
    <name evidence="3" type="ORF">KCG35_06485</name>
</gene>
<proteinExistence type="predicted"/>
<dbReference type="PANTHER" id="PTHR23028:SF131">
    <property type="entry name" value="BLR2367 PROTEIN"/>
    <property type="match status" value="1"/>
</dbReference>